<protein>
    <submittedName>
        <fullName evidence="1">Uncharacterized protein</fullName>
    </submittedName>
</protein>
<organism evidence="1 2">
    <name type="scientific">Umbelopsis ramanniana AG</name>
    <dbReference type="NCBI Taxonomy" id="1314678"/>
    <lineage>
        <taxon>Eukaryota</taxon>
        <taxon>Fungi</taxon>
        <taxon>Fungi incertae sedis</taxon>
        <taxon>Mucoromycota</taxon>
        <taxon>Mucoromycotina</taxon>
        <taxon>Umbelopsidomycetes</taxon>
        <taxon>Umbelopsidales</taxon>
        <taxon>Umbelopsidaceae</taxon>
        <taxon>Umbelopsis</taxon>
    </lineage>
</organism>
<reference evidence="1" key="1">
    <citation type="submission" date="2021-06" db="EMBL/GenBank/DDBJ databases">
        <authorList>
            <consortium name="DOE Joint Genome Institute"/>
            <person name="Mondo S.J."/>
            <person name="Amses K.R."/>
            <person name="Simmons D.R."/>
            <person name="Longcore J.E."/>
            <person name="Seto K."/>
            <person name="Alves G.H."/>
            <person name="Bonds A.E."/>
            <person name="Quandt C.A."/>
            <person name="Davis W.J."/>
            <person name="Chang Y."/>
            <person name="Letcher P.M."/>
            <person name="Powell M.J."/>
            <person name="Kuo A."/>
            <person name="Labutti K."/>
            <person name="Pangilinan J."/>
            <person name="Andreopoulos W."/>
            <person name="Tritt A."/>
            <person name="Riley R."/>
            <person name="Hundley H."/>
            <person name="Johnson J."/>
            <person name="Lipzen A."/>
            <person name="Barry K."/>
            <person name="Berbee M.L."/>
            <person name="Buchler N.E."/>
            <person name="Grigoriev I.V."/>
            <person name="Spatafora J.W."/>
            <person name="Stajich J.E."/>
            <person name="James T.Y."/>
        </authorList>
    </citation>
    <scope>NUCLEOTIDE SEQUENCE</scope>
    <source>
        <strain evidence="1">AG</strain>
    </source>
</reference>
<accession>A0AAD5DZZ3</accession>
<dbReference type="AlphaFoldDB" id="A0AAD5DZZ3"/>
<sequence>MKLQVQGIIHGVMFVLTNKNAPVNLTMPMEYRGDFYLSTSAGYKSKAELVNPSDSGHSLRFKVVTGNYVKGTKLTPSNVREEAR</sequence>
<proteinExistence type="predicted"/>
<keyword evidence="2" id="KW-1185">Reference proteome</keyword>
<dbReference type="GeneID" id="75917894"/>
<evidence type="ECO:0000313" key="1">
    <source>
        <dbReference type="EMBL" id="KAI8575211.1"/>
    </source>
</evidence>
<evidence type="ECO:0000313" key="2">
    <source>
        <dbReference type="Proteomes" id="UP001206595"/>
    </source>
</evidence>
<dbReference type="EMBL" id="MU620993">
    <property type="protein sequence ID" value="KAI8575211.1"/>
    <property type="molecule type" value="Genomic_DNA"/>
</dbReference>
<reference evidence="1" key="2">
    <citation type="journal article" date="2022" name="Proc. Natl. Acad. Sci. U.S.A.">
        <title>Diploid-dominant life cycles characterize the early evolution of Fungi.</title>
        <authorList>
            <person name="Amses K.R."/>
            <person name="Simmons D.R."/>
            <person name="Longcore J.E."/>
            <person name="Mondo S.J."/>
            <person name="Seto K."/>
            <person name="Jeronimo G.H."/>
            <person name="Bonds A.E."/>
            <person name="Quandt C.A."/>
            <person name="Davis W.J."/>
            <person name="Chang Y."/>
            <person name="Federici B.A."/>
            <person name="Kuo A."/>
            <person name="LaButti K."/>
            <person name="Pangilinan J."/>
            <person name="Andreopoulos W."/>
            <person name="Tritt A."/>
            <person name="Riley R."/>
            <person name="Hundley H."/>
            <person name="Johnson J."/>
            <person name="Lipzen A."/>
            <person name="Barry K."/>
            <person name="Lang B.F."/>
            <person name="Cuomo C.A."/>
            <person name="Buchler N.E."/>
            <person name="Grigoriev I.V."/>
            <person name="Spatafora J.W."/>
            <person name="Stajich J.E."/>
            <person name="James T.Y."/>
        </authorList>
    </citation>
    <scope>NUCLEOTIDE SEQUENCE</scope>
    <source>
        <strain evidence="1">AG</strain>
    </source>
</reference>
<dbReference type="Proteomes" id="UP001206595">
    <property type="component" value="Unassembled WGS sequence"/>
</dbReference>
<name>A0AAD5DZZ3_UMBRA</name>
<comment type="caution">
    <text evidence="1">The sequence shown here is derived from an EMBL/GenBank/DDBJ whole genome shotgun (WGS) entry which is preliminary data.</text>
</comment>
<dbReference type="RefSeq" id="XP_051440215.1">
    <property type="nucleotide sequence ID" value="XM_051592552.1"/>
</dbReference>
<gene>
    <name evidence="1" type="ORF">K450DRAFT_262909</name>
</gene>